<dbReference type="eggNOG" id="COG3544">
    <property type="taxonomic scope" value="Bacteria"/>
</dbReference>
<sequence length="189" mass="21463">MLKVDMKNSYWRFGAMIITSMIVMFGLMYLNTYAWEHVRWSETRFYMAFIMGAAMAVVMLSFMLNMYKDSRINFGIFIGAAVVFVLALWLVRSQSTVDDRSYMKAMIPHHSIAIMTSERAGIEDVRVRELADEIITAQRREIKEMEWLISDIAENGPASTEREAASRPVPPFEGTLNPDDAAGAAIAED</sequence>
<evidence type="ECO:0000313" key="3">
    <source>
        <dbReference type="Proteomes" id="UP000249123"/>
    </source>
</evidence>
<protein>
    <recommendedName>
        <fullName evidence="1">DUF305 domain-containing protein</fullName>
    </recommendedName>
</protein>
<dbReference type="AlphaFoldDB" id="A0A062TW13"/>
<keyword evidence="3" id="KW-1185">Reference proteome</keyword>
<dbReference type="Proteomes" id="UP000249123">
    <property type="component" value="Unassembled WGS sequence"/>
</dbReference>
<name>A0A062TW13_9PROT</name>
<comment type="caution">
    <text evidence="2">The sequence shown here is derived from an EMBL/GenBank/DDBJ whole genome shotgun (WGS) entry which is preliminary data.</text>
</comment>
<proteinExistence type="predicted"/>
<dbReference type="STRING" id="1280941.HY2_14985"/>
<evidence type="ECO:0000259" key="1">
    <source>
        <dbReference type="Pfam" id="PF03713"/>
    </source>
</evidence>
<dbReference type="InterPro" id="IPR005183">
    <property type="entry name" value="DUF305_CopM-like"/>
</dbReference>
<dbReference type="InterPro" id="IPR012347">
    <property type="entry name" value="Ferritin-like"/>
</dbReference>
<dbReference type="OrthoDB" id="517560at2"/>
<evidence type="ECO:0000313" key="2">
    <source>
        <dbReference type="EMBL" id="RAN32154.1"/>
    </source>
</evidence>
<feature type="domain" description="DUF305" evidence="1">
    <location>
        <begin position="99"/>
        <end position="148"/>
    </location>
</feature>
<dbReference type="Gene3D" id="1.20.1260.10">
    <property type="match status" value="1"/>
</dbReference>
<dbReference type="EMBL" id="AWFB01000037">
    <property type="protein sequence ID" value="RAN32154.1"/>
    <property type="molecule type" value="Genomic_DNA"/>
</dbReference>
<gene>
    <name evidence="2" type="ORF">HY3_15570</name>
</gene>
<dbReference type="Pfam" id="PF03713">
    <property type="entry name" value="DUF305"/>
    <property type="match status" value="1"/>
</dbReference>
<reference evidence="2 3" key="1">
    <citation type="submission" date="2013-04" db="EMBL/GenBank/DDBJ databases">
        <title>Hyphomonas sp. T24B3 Genome Sequencing.</title>
        <authorList>
            <person name="Lai Q."/>
            <person name="Shao Z."/>
        </authorList>
    </citation>
    <scope>NUCLEOTIDE SEQUENCE [LARGE SCALE GENOMIC DNA]</scope>
    <source>
        <strain evidence="2 3">T24B3</strain>
    </source>
</reference>
<accession>A0A062TW13</accession>
<organism evidence="2 3">
    <name type="scientific">Hyphomonas pacifica</name>
    <dbReference type="NCBI Taxonomy" id="1280941"/>
    <lineage>
        <taxon>Bacteria</taxon>
        <taxon>Pseudomonadati</taxon>
        <taxon>Pseudomonadota</taxon>
        <taxon>Alphaproteobacteria</taxon>
        <taxon>Hyphomonadales</taxon>
        <taxon>Hyphomonadaceae</taxon>
        <taxon>Hyphomonas</taxon>
    </lineage>
</organism>